<organism evidence="4 5">
    <name type="scientific">Nakamurella multipartita (strain ATCC 700099 / DSM 44233 / CIP 104796 / JCM 9543 / NBRC 105858 / Y-104)</name>
    <name type="common">Microsphaera multipartita</name>
    <dbReference type="NCBI Taxonomy" id="479431"/>
    <lineage>
        <taxon>Bacteria</taxon>
        <taxon>Bacillati</taxon>
        <taxon>Actinomycetota</taxon>
        <taxon>Actinomycetes</taxon>
        <taxon>Nakamurellales</taxon>
        <taxon>Nakamurellaceae</taxon>
        <taxon>Nakamurella</taxon>
    </lineage>
</organism>
<feature type="region of interest" description="Disordered" evidence="3">
    <location>
        <begin position="1"/>
        <end position="24"/>
    </location>
</feature>
<dbReference type="PANTHER" id="PTHR12993:SF11">
    <property type="entry name" value="N-ACETYLGLUCOSAMINYL-PHOSPHATIDYLINOSITOL DE-N-ACETYLASE"/>
    <property type="match status" value="1"/>
</dbReference>
<dbReference type="FunCoup" id="C8XKP7">
    <property type="interactions" value="1"/>
</dbReference>
<dbReference type="RefSeq" id="WP_015749526.1">
    <property type="nucleotide sequence ID" value="NC_013235.1"/>
</dbReference>
<feature type="binding site" evidence="2">
    <location>
        <position position="82"/>
    </location>
    <ligand>
        <name>Zn(2+)</name>
        <dbReference type="ChEBI" id="CHEBI:29105"/>
    </ligand>
</feature>
<sequence>MVGVPHAQADSNRDPKVRAQNVSDAFSVPDVADAEHPVAHTDSEELIATGADSALVDAAQARDEAARLAPLRLMAVHAHPDDESSKGAATLAKYSADGVGVVVVSCTGGERGDVLNKKLTIDSAEIPALRIREMARAAEILGVAHVWLGFHDTGYHEGPPESWDLPAGSFGVLDPEVEIEALVRVVRQYRPHVMTTYDESGGYPHPDHIRCHVVSVGAFEAAGDPDAYPDAGPPWQPLKLYYNVGFSRSRITAINEAVREQTGEGPYDEWIKRFSDQARPDPGTRITSQVAVADYFHVRDAALRAHETQIDPDSTWFAVPRDLEAQVWGTEDYELARSLVDTTLPEDDLFAGVREKVSS</sequence>
<dbReference type="InParanoid" id="C8XKP7"/>
<evidence type="ECO:0000256" key="3">
    <source>
        <dbReference type="SAM" id="MobiDB-lite"/>
    </source>
</evidence>
<comment type="cofactor">
    <cofactor evidence="2">
        <name>Zn(2+)</name>
        <dbReference type="ChEBI" id="CHEBI:29105"/>
    </cofactor>
    <text evidence="2">Binds 1 zinc ion per subunit.</text>
</comment>
<gene>
    <name evidence="2" type="primary">mca</name>
    <name evidence="4" type="ordered locus">Namu_4417</name>
</gene>
<dbReference type="Proteomes" id="UP000002218">
    <property type="component" value="Chromosome"/>
</dbReference>
<name>C8XKP7_NAKMY</name>
<accession>C8XKP7</accession>
<dbReference type="HOGENOM" id="CLU_049311_2_2_11"/>
<reference evidence="5" key="1">
    <citation type="submission" date="2009-09" db="EMBL/GenBank/DDBJ databases">
        <title>The complete genome of Nakamurella multipartita DSM 44233.</title>
        <authorList>
            <consortium name="US DOE Joint Genome Institute (JGI-PGF)"/>
            <person name="Lucas S."/>
            <person name="Copeland A."/>
            <person name="Lapidus A."/>
            <person name="Glavina del Rio T."/>
            <person name="Dalin E."/>
            <person name="Tice H."/>
            <person name="Bruce D."/>
            <person name="Goodwin L."/>
            <person name="Pitluck S."/>
            <person name="Kyrpides N."/>
            <person name="Mavromatis K."/>
            <person name="Ivanova N."/>
            <person name="Ovchinnikova G."/>
            <person name="Sims D."/>
            <person name="Meincke L."/>
            <person name="Brettin T."/>
            <person name="Detter J.C."/>
            <person name="Han C."/>
            <person name="Larimer F."/>
            <person name="Land M."/>
            <person name="Hauser L."/>
            <person name="Markowitz V."/>
            <person name="Cheng J.-F."/>
            <person name="Hugenholtz P."/>
            <person name="Woyke T."/>
            <person name="Wu D."/>
            <person name="Klenk H.-P."/>
            <person name="Eisen J.A."/>
        </authorList>
    </citation>
    <scope>NUCLEOTIDE SEQUENCE [LARGE SCALE GENOMIC DNA]</scope>
    <source>
        <strain evidence="5">ATCC 700099 / DSM 44233 / CIP 104796 / JCM 9543 / NBRC 105858 / Y-104</strain>
    </source>
</reference>
<comment type="similarity">
    <text evidence="2">Belongs to the MshB deacetylase family. Mca subfamily.</text>
</comment>
<evidence type="ECO:0000256" key="2">
    <source>
        <dbReference type="HAMAP-Rule" id="MF_01482"/>
    </source>
</evidence>
<dbReference type="PANTHER" id="PTHR12993">
    <property type="entry name" value="N-ACETYLGLUCOSAMINYL-PHOSPHATIDYLINOSITOL DE-N-ACETYLASE-RELATED"/>
    <property type="match status" value="1"/>
</dbReference>
<keyword evidence="1 2" id="KW-0862">Zinc</keyword>
<dbReference type="Gene3D" id="3.40.50.10320">
    <property type="entry name" value="LmbE-like"/>
    <property type="match status" value="1"/>
</dbReference>
<evidence type="ECO:0000256" key="1">
    <source>
        <dbReference type="ARBA" id="ARBA00022833"/>
    </source>
</evidence>
<dbReference type="GO" id="GO:0016811">
    <property type="term" value="F:hydrolase activity, acting on carbon-nitrogen (but not peptide) bonds, in linear amides"/>
    <property type="evidence" value="ECO:0007669"/>
    <property type="project" value="TreeGrafter"/>
</dbReference>
<comment type="subunit">
    <text evidence="2">Monomer.</text>
</comment>
<dbReference type="KEGG" id="nml:Namu_4417"/>
<evidence type="ECO:0000313" key="4">
    <source>
        <dbReference type="EMBL" id="ACV80704.1"/>
    </source>
</evidence>
<comment type="catalytic activity">
    <reaction evidence="2">
        <text>mycothiol S-conjugate + H2O = an N-acetyl-L-cysteine-S-conjugate + 1D-myo-inositol 2-amino-2-deoxy-alpha-D-glucopyranoside</text>
        <dbReference type="Rhea" id="RHEA:36543"/>
        <dbReference type="ChEBI" id="CHEBI:15377"/>
        <dbReference type="ChEBI" id="CHEBI:58718"/>
        <dbReference type="ChEBI" id="CHEBI:58886"/>
        <dbReference type="ChEBI" id="CHEBI:59633"/>
        <dbReference type="EC" id="3.5.1.115"/>
    </reaction>
</comment>
<dbReference type="InterPro" id="IPR017811">
    <property type="entry name" value="Mca"/>
</dbReference>
<dbReference type="NCBIfam" id="TIGR03446">
    <property type="entry name" value="mycothiol_Mca"/>
    <property type="match status" value="1"/>
</dbReference>
<dbReference type="STRING" id="479431.Namu_4417"/>
<protein>
    <recommendedName>
        <fullName evidence="2">Mycothiol S-conjugate amidase</fullName>
        <ecNumber evidence="2">3.5.1.115</ecNumber>
    </recommendedName>
</protein>
<dbReference type="eggNOG" id="COG2120">
    <property type="taxonomic scope" value="Bacteria"/>
</dbReference>
<feature type="binding site" evidence="2">
    <location>
        <position position="79"/>
    </location>
    <ligand>
        <name>Zn(2+)</name>
        <dbReference type="ChEBI" id="CHEBI:29105"/>
    </ligand>
</feature>
<dbReference type="EMBL" id="CP001737">
    <property type="protein sequence ID" value="ACV80704.1"/>
    <property type="molecule type" value="Genomic_DNA"/>
</dbReference>
<dbReference type="GO" id="GO:0010126">
    <property type="term" value="P:mycothiol metabolic process"/>
    <property type="evidence" value="ECO:0007669"/>
    <property type="project" value="UniProtKB-UniRule"/>
</dbReference>
<dbReference type="InterPro" id="IPR003737">
    <property type="entry name" value="GlcNAc_PI_deacetylase-related"/>
</dbReference>
<dbReference type="GO" id="GO:0010127">
    <property type="term" value="P:mycothiol-dependent detoxification"/>
    <property type="evidence" value="ECO:0007669"/>
    <property type="project" value="UniProtKB-UniRule"/>
</dbReference>
<dbReference type="HAMAP" id="MF_01482">
    <property type="entry name" value="Mca"/>
    <property type="match status" value="1"/>
</dbReference>
<comment type="function">
    <text evidence="2">A mycothiol (MSH, N-acetylcysteinyl-glucosaminyl-inositol) S-conjugate amidase, it recycles conjugated MSH to the N-acetyl cysteine conjugate (AcCys S-conjugate, a mercapturic acid) and the MSH precursor. Involved in MSH-dependent detoxification of a number of alkylating agents and antibiotics.</text>
</comment>
<dbReference type="AlphaFoldDB" id="C8XKP7"/>
<keyword evidence="5" id="KW-1185">Reference proteome</keyword>
<proteinExistence type="inferred from homology"/>
<dbReference type="SUPFAM" id="SSF102588">
    <property type="entry name" value="LmbE-like"/>
    <property type="match status" value="1"/>
</dbReference>
<keyword evidence="2" id="KW-0479">Metal-binding</keyword>
<dbReference type="Pfam" id="PF02585">
    <property type="entry name" value="PIG-L"/>
    <property type="match status" value="1"/>
</dbReference>
<dbReference type="GO" id="GO:0008270">
    <property type="term" value="F:zinc ion binding"/>
    <property type="evidence" value="ECO:0007669"/>
    <property type="project" value="UniProtKB-UniRule"/>
</dbReference>
<reference evidence="4 5" key="2">
    <citation type="journal article" date="2010" name="Stand. Genomic Sci.">
        <title>Complete genome sequence of Nakamurella multipartita type strain (Y-104).</title>
        <authorList>
            <person name="Tice H."/>
            <person name="Mayilraj S."/>
            <person name="Sims D."/>
            <person name="Lapidus A."/>
            <person name="Nolan M."/>
            <person name="Lucas S."/>
            <person name="Glavina Del Rio T."/>
            <person name="Copeland A."/>
            <person name="Cheng J.F."/>
            <person name="Meincke L."/>
            <person name="Bruce D."/>
            <person name="Goodwin L."/>
            <person name="Pitluck S."/>
            <person name="Ivanova N."/>
            <person name="Mavromatis K."/>
            <person name="Ovchinnikova G."/>
            <person name="Pati A."/>
            <person name="Chen A."/>
            <person name="Palaniappan K."/>
            <person name="Land M."/>
            <person name="Hauser L."/>
            <person name="Chang Y.J."/>
            <person name="Jeffries C.D."/>
            <person name="Detter J.C."/>
            <person name="Brettin T."/>
            <person name="Rohde M."/>
            <person name="Goker M."/>
            <person name="Bristow J."/>
            <person name="Eisen J.A."/>
            <person name="Markowitz V."/>
            <person name="Hugenholtz P."/>
            <person name="Kyrpides N.C."/>
            <person name="Klenk H.P."/>
            <person name="Chen F."/>
        </authorList>
    </citation>
    <scope>NUCLEOTIDE SEQUENCE [LARGE SCALE GENOMIC DNA]</scope>
    <source>
        <strain evidence="5">ATCC 700099 / DSM 44233 / CIP 104796 / JCM 9543 / NBRC 105858 / Y-104</strain>
    </source>
</reference>
<feature type="binding site" evidence="2">
    <location>
        <position position="208"/>
    </location>
    <ligand>
        <name>Zn(2+)</name>
        <dbReference type="ChEBI" id="CHEBI:29105"/>
    </ligand>
</feature>
<dbReference type="InterPro" id="IPR024078">
    <property type="entry name" value="LmbE-like_dom_sf"/>
</dbReference>
<dbReference type="EC" id="3.5.1.115" evidence="2"/>
<evidence type="ECO:0000313" key="5">
    <source>
        <dbReference type="Proteomes" id="UP000002218"/>
    </source>
</evidence>
<keyword evidence="2" id="KW-0378">Hydrolase</keyword>